<dbReference type="InterPro" id="IPR001525">
    <property type="entry name" value="C5_MeTfrase"/>
</dbReference>
<evidence type="ECO:0000256" key="2">
    <source>
        <dbReference type="ARBA" id="ARBA00022679"/>
    </source>
</evidence>
<gene>
    <name evidence="8" type="ORF">SY111_15450</name>
</gene>
<reference evidence="8" key="1">
    <citation type="submission" date="2019-10" db="EMBL/GenBank/DDBJ databases">
        <title>Lactobacillus agilis SY111 Whole Genome Sequencing Project.</title>
        <authorList>
            <person name="Suzuki S."/>
            <person name="Endo A."/>
            <person name="Maeno S."/>
            <person name="Shiwa Y."/>
            <person name="Matsutani M."/>
            <person name="Kajikawa A."/>
        </authorList>
    </citation>
    <scope>NUCLEOTIDE SEQUENCE</scope>
    <source>
        <strain evidence="8">SY111</strain>
    </source>
</reference>
<dbReference type="RefSeq" id="WP_172586255.1">
    <property type="nucleotide sequence ID" value="NZ_BLAN01000108.1"/>
</dbReference>
<dbReference type="GO" id="GO:0044027">
    <property type="term" value="P:negative regulation of gene expression via chromosomal CpG island methylation"/>
    <property type="evidence" value="ECO:0007669"/>
    <property type="project" value="TreeGrafter"/>
</dbReference>
<dbReference type="InterPro" id="IPR050390">
    <property type="entry name" value="C5-Methyltransferase"/>
</dbReference>
<dbReference type="InterPro" id="IPR018117">
    <property type="entry name" value="C5_DNA_meth_AS"/>
</dbReference>
<dbReference type="PANTHER" id="PTHR10629">
    <property type="entry name" value="CYTOSINE-SPECIFIC METHYLTRANSFERASE"/>
    <property type="match status" value="1"/>
</dbReference>
<organism evidence="8">
    <name type="scientific">Ligilactobacillus agilis</name>
    <dbReference type="NCBI Taxonomy" id="1601"/>
    <lineage>
        <taxon>Bacteria</taxon>
        <taxon>Bacillati</taxon>
        <taxon>Bacillota</taxon>
        <taxon>Bacilli</taxon>
        <taxon>Lactobacillales</taxon>
        <taxon>Lactobacillaceae</taxon>
        <taxon>Ligilactobacillus</taxon>
    </lineage>
</organism>
<protein>
    <recommendedName>
        <fullName evidence="7">Cytosine-specific methyltransferase</fullName>
        <ecNumber evidence="7">2.1.1.37</ecNumber>
    </recommendedName>
</protein>
<dbReference type="PANTHER" id="PTHR10629:SF52">
    <property type="entry name" value="DNA (CYTOSINE-5)-METHYLTRANSFERASE 1"/>
    <property type="match status" value="1"/>
</dbReference>
<dbReference type="GO" id="GO:0003886">
    <property type="term" value="F:DNA (cytosine-5-)-methyltransferase activity"/>
    <property type="evidence" value="ECO:0007669"/>
    <property type="project" value="UniProtKB-EC"/>
</dbReference>
<dbReference type="EMBL" id="BLAN01000108">
    <property type="protein sequence ID" value="GET08921.1"/>
    <property type="molecule type" value="Genomic_DNA"/>
</dbReference>
<sequence length="374" mass="41884">MTTKYTAIDLFCGAGGLSLGFKQAGFQMLAGIDANEPALNTYEYNMGGALALNEDLFKVDDSLDDIAKKIGTKNIDVIIAGPPCQGFSLTGSRDLNDTRNKLYLAVVKAVKYFKPKAFLIENVPGMATLYKGVVKEQIINSFEDLGYAVSVTPKPLLAADYGVPQFRKRMFFVGYRKDLGYGYFDFPTPLYNDSNYVTAGDAISDLPSLENDLGSEEATYTSSPKTDYQRKMRKDTNVLYNHVGTKHTDEVKWVISQVPEGGNHKDLPKGVGESRKFNEAWTRYDSHKPSKTIDTGHRNHFHYKWNRVPTVRENARLQSFPDNFRFLGTKTQQNKQVGNAVPPLLAEAIAKKMIKHLNKTDKDALINKQLNLKI</sequence>
<comment type="similarity">
    <text evidence="5 6">Belongs to the class I-like SAM-binding methyltransferase superfamily. C5-methyltransferase family.</text>
</comment>
<evidence type="ECO:0000256" key="5">
    <source>
        <dbReference type="PROSITE-ProRule" id="PRU01016"/>
    </source>
</evidence>
<dbReference type="SUPFAM" id="SSF53335">
    <property type="entry name" value="S-adenosyl-L-methionine-dependent methyltransferases"/>
    <property type="match status" value="1"/>
</dbReference>
<evidence type="ECO:0000256" key="1">
    <source>
        <dbReference type="ARBA" id="ARBA00022603"/>
    </source>
</evidence>
<dbReference type="Proteomes" id="UP000494178">
    <property type="component" value="Unassembled WGS sequence"/>
</dbReference>
<dbReference type="GO" id="GO:0003677">
    <property type="term" value="F:DNA binding"/>
    <property type="evidence" value="ECO:0007669"/>
    <property type="project" value="TreeGrafter"/>
</dbReference>
<feature type="active site" evidence="5">
    <location>
        <position position="84"/>
    </location>
</feature>
<name>A0A6F9XUE6_9LACO</name>
<evidence type="ECO:0000313" key="8">
    <source>
        <dbReference type="EMBL" id="GET08921.1"/>
    </source>
</evidence>
<comment type="catalytic activity">
    <reaction evidence="7">
        <text>a 2'-deoxycytidine in DNA + S-adenosyl-L-methionine = a 5-methyl-2'-deoxycytidine in DNA + S-adenosyl-L-homocysteine + H(+)</text>
        <dbReference type="Rhea" id="RHEA:13681"/>
        <dbReference type="Rhea" id="RHEA-COMP:11369"/>
        <dbReference type="Rhea" id="RHEA-COMP:11370"/>
        <dbReference type="ChEBI" id="CHEBI:15378"/>
        <dbReference type="ChEBI" id="CHEBI:57856"/>
        <dbReference type="ChEBI" id="CHEBI:59789"/>
        <dbReference type="ChEBI" id="CHEBI:85452"/>
        <dbReference type="ChEBI" id="CHEBI:85454"/>
        <dbReference type="EC" id="2.1.1.37"/>
    </reaction>
</comment>
<keyword evidence="1 5" id="KW-0489">Methyltransferase</keyword>
<dbReference type="PROSITE" id="PS00095">
    <property type="entry name" value="C5_MTASE_2"/>
    <property type="match status" value="1"/>
</dbReference>
<evidence type="ECO:0000256" key="7">
    <source>
        <dbReference type="RuleBase" id="RU000417"/>
    </source>
</evidence>
<keyword evidence="2 5" id="KW-0808">Transferase</keyword>
<accession>A0A6F9XUE6</accession>
<evidence type="ECO:0000256" key="4">
    <source>
        <dbReference type="ARBA" id="ARBA00022747"/>
    </source>
</evidence>
<dbReference type="NCBIfam" id="TIGR00675">
    <property type="entry name" value="dcm"/>
    <property type="match status" value="1"/>
</dbReference>
<keyword evidence="3 5" id="KW-0949">S-adenosyl-L-methionine</keyword>
<dbReference type="GO" id="GO:0032259">
    <property type="term" value="P:methylation"/>
    <property type="evidence" value="ECO:0007669"/>
    <property type="project" value="UniProtKB-KW"/>
</dbReference>
<proteinExistence type="inferred from homology"/>
<dbReference type="InterPro" id="IPR029063">
    <property type="entry name" value="SAM-dependent_MTases_sf"/>
</dbReference>
<dbReference type="Pfam" id="PF00145">
    <property type="entry name" value="DNA_methylase"/>
    <property type="match status" value="1"/>
</dbReference>
<dbReference type="PROSITE" id="PS00094">
    <property type="entry name" value="C5_MTASE_1"/>
    <property type="match status" value="1"/>
</dbReference>
<comment type="caution">
    <text evidence="8">The sequence shown here is derived from an EMBL/GenBank/DDBJ whole genome shotgun (WGS) entry which is preliminary data.</text>
</comment>
<dbReference type="AlphaFoldDB" id="A0A6F9XUE6"/>
<dbReference type="Gene3D" id="3.40.50.150">
    <property type="entry name" value="Vaccinia Virus protein VP39"/>
    <property type="match status" value="1"/>
</dbReference>
<keyword evidence="4" id="KW-0680">Restriction system</keyword>
<dbReference type="GO" id="GO:0009307">
    <property type="term" value="P:DNA restriction-modification system"/>
    <property type="evidence" value="ECO:0007669"/>
    <property type="project" value="UniProtKB-KW"/>
</dbReference>
<dbReference type="InterPro" id="IPR031303">
    <property type="entry name" value="C5_meth_CS"/>
</dbReference>
<dbReference type="EC" id="2.1.1.37" evidence="7"/>
<dbReference type="PRINTS" id="PR00105">
    <property type="entry name" value="C5METTRFRASE"/>
</dbReference>
<evidence type="ECO:0000256" key="6">
    <source>
        <dbReference type="RuleBase" id="RU000416"/>
    </source>
</evidence>
<dbReference type="Gene3D" id="3.90.120.10">
    <property type="entry name" value="DNA Methylase, subunit A, domain 2"/>
    <property type="match status" value="1"/>
</dbReference>
<evidence type="ECO:0000256" key="3">
    <source>
        <dbReference type="ARBA" id="ARBA00022691"/>
    </source>
</evidence>
<dbReference type="PROSITE" id="PS51679">
    <property type="entry name" value="SAM_MT_C5"/>
    <property type="match status" value="1"/>
</dbReference>